<dbReference type="InterPro" id="IPR029787">
    <property type="entry name" value="Nucleotide_cyclase"/>
</dbReference>
<dbReference type="PANTHER" id="PTHR33121:SF71">
    <property type="entry name" value="OXYGEN SENSOR PROTEIN DOSP"/>
    <property type="match status" value="1"/>
</dbReference>
<dbReference type="Pfam" id="PF00990">
    <property type="entry name" value="GGDEF"/>
    <property type="match status" value="1"/>
</dbReference>
<dbReference type="PROSITE" id="PS50887">
    <property type="entry name" value="GGDEF"/>
    <property type="match status" value="1"/>
</dbReference>
<proteinExistence type="predicted"/>
<dbReference type="SMART" id="SM00267">
    <property type="entry name" value="GGDEF"/>
    <property type="match status" value="1"/>
</dbReference>
<accession>A0A174XIL1</accession>
<reference evidence="1 2" key="1">
    <citation type="submission" date="2019-09" db="EMBL/GenBank/DDBJ databases">
        <title>Draft genome sequencing of Hungatella hathewayi 123Y-2.</title>
        <authorList>
            <person name="Lv Q."/>
            <person name="Li S."/>
        </authorList>
    </citation>
    <scope>NUCLEOTIDE SEQUENCE [LARGE SCALE GENOMIC DNA]</scope>
    <source>
        <strain evidence="1 2">123Y-2</strain>
    </source>
</reference>
<dbReference type="InterPro" id="IPR001633">
    <property type="entry name" value="EAL_dom"/>
</dbReference>
<dbReference type="Pfam" id="PF00563">
    <property type="entry name" value="EAL"/>
    <property type="match status" value="1"/>
</dbReference>
<dbReference type="PROSITE" id="PS50883">
    <property type="entry name" value="EAL"/>
    <property type="match status" value="1"/>
</dbReference>
<dbReference type="InterPro" id="IPR043128">
    <property type="entry name" value="Rev_trsase/Diguanyl_cyclase"/>
</dbReference>
<dbReference type="InterPro" id="IPR000160">
    <property type="entry name" value="GGDEF_dom"/>
</dbReference>
<dbReference type="RefSeq" id="WP_055652047.1">
    <property type="nucleotide sequence ID" value="NZ_CAJKZF010000062.1"/>
</dbReference>
<dbReference type="GO" id="GO:0071111">
    <property type="term" value="F:cyclic-guanylate-specific phosphodiesterase activity"/>
    <property type="evidence" value="ECO:0007669"/>
    <property type="project" value="InterPro"/>
</dbReference>
<dbReference type="InterPro" id="IPR035919">
    <property type="entry name" value="EAL_sf"/>
</dbReference>
<evidence type="ECO:0000313" key="2">
    <source>
        <dbReference type="Proteomes" id="UP000434223"/>
    </source>
</evidence>
<dbReference type="SUPFAM" id="SSF141868">
    <property type="entry name" value="EAL domain-like"/>
    <property type="match status" value="1"/>
</dbReference>
<dbReference type="CDD" id="cd01949">
    <property type="entry name" value="GGDEF"/>
    <property type="match status" value="1"/>
</dbReference>
<dbReference type="SMART" id="SM00052">
    <property type="entry name" value="EAL"/>
    <property type="match status" value="1"/>
</dbReference>
<gene>
    <name evidence="1" type="ORF">GNE07_29135</name>
</gene>
<evidence type="ECO:0000313" key="1">
    <source>
        <dbReference type="EMBL" id="MUB67085.1"/>
    </source>
</evidence>
<sequence length="755" mass="86182">MVDKGVKKHIVVSAILVSFISAALVLIGGISYLSIERAQEKEAQKYMKEIVSQYKNIITAQIDGDFQTLEALAVLIGYDDVIHLDETLSCLEEQSIRNDFTRMGFVSPAQTGYFIDSDGEKHFDVDVSDEAFIQKTLSGQRTVSEIMTDRLSGEPVVCYGVPITYHDTITGAITATRLTSNLTDIISQDIFDGVAYIHIVDHEGNFIIRSDHAVIPKQMHNLFDDGEIEDGIRASILASMENNGDSFATFRYQGEAYWVTFLPIGVNDWQLFCLVPQTFLNHNFHTLLLVFSGVMICIFFLFGILFLYIYSLLKKEHQTLQQFAYKDLLTGADNRNRFVTDLPALLKEPKDYAMVLMNINGFKFVNEFFGFESGNRLLQHIAMVLHTNVCHEERYYRDSADHFGMLLTYHSQEELIDRIRNIQQEINEYTVSPNQDYRINCNFGVHIIQADTPWDAHRHSPDTAINGALLALNSVNGNTSNPVAFYDEALYEKARKKIEIESQMYAALANGEFHMYLQPKYYLKDGSMHSAEALVRWYSSDGVIHYPDEFIPVFEENGFITELDMYMLEEACRKVSQWKQQGYKVSPVSVNQSRVFFYDEEYLDKFHEIVDQYHIDPSLIILEVTESVAMSNLEQVKMVIRKLHKIGFSISMDDFGSGYSSLNTLKDLDIAELKLDKDFLSEQSTSERGKIVIESVIHLAKALSITTVAEGIENDVQLDFMKSICCDIGQGYYFAKPMPAEEFERLLLKKEQEDV</sequence>
<name>A0A174XIL1_9FIRM</name>
<dbReference type="NCBIfam" id="TIGR00254">
    <property type="entry name" value="GGDEF"/>
    <property type="match status" value="1"/>
</dbReference>
<dbReference type="Proteomes" id="UP000434223">
    <property type="component" value="Unassembled WGS sequence"/>
</dbReference>
<dbReference type="PANTHER" id="PTHR33121">
    <property type="entry name" value="CYCLIC DI-GMP PHOSPHODIESTERASE PDEF"/>
    <property type="match status" value="1"/>
</dbReference>
<comment type="caution">
    <text evidence="1">The sequence shown here is derived from an EMBL/GenBank/DDBJ whole genome shotgun (WGS) entry which is preliminary data.</text>
</comment>
<dbReference type="InterPro" id="IPR050706">
    <property type="entry name" value="Cyclic-di-GMP_PDE-like"/>
</dbReference>
<dbReference type="Gene3D" id="3.30.70.270">
    <property type="match status" value="1"/>
</dbReference>
<organism evidence="1 2">
    <name type="scientific">Hungatella hathewayi</name>
    <dbReference type="NCBI Taxonomy" id="154046"/>
    <lineage>
        <taxon>Bacteria</taxon>
        <taxon>Bacillati</taxon>
        <taxon>Bacillota</taxon>
        <taxon>Clostridia</taxon>
        <taxon>Lachnospirales</taxon>
        <taxon>Lachnospiraceae</taxon>
        <taxon>Hungatella</taxon>
    </lineage>
</organism>
<dbReference type="GeneID" id="93149404"/>
<dbReference type="EMBL" id="WNME01000044">
    <property type="protein sequence ID" value="MUB67085.1"/>
    <property type="molecule type" value="Genomic_DNA"/>
</dbReference>
<dbReference type="Gene3D" id="3.30.450.20">
    <property type="entry name" value="PAS domain"/>
    <property type="match status" value="2"/>
</dbReference>
<dbReference type="OrthoDB" id="9762141at2"/>
<protein>
    <submittedName>
        <fullName evidence="1">EAL domain-containing protein</fullName>
    </submittedName>
</protein>
<dbReference type="AlphaFoldDB" id="A0A174XIL1"/>
<dbReference type="SUPFAM" id="SSF55073">
    <property type="entry name" value="Nucleotide cyclase"/>
    <property type="match status" value="1"/>
</dbReference>
<dbReference type="Gene3D" id="3.20.20.450">
    <property type="entry name" value="EAL domain"/>
    <property type="match status" value="1"/>
</dbReference>
<dbReference type="CDD" id="cd01948">
    <property type="entry name" value="EAL"/>
    <property type="match status" value="1"/>
</dbReference>